<dbReference type="InterPro" id="IPR029058">
    <property type="entry name" value="AB_hydrolase_fold"/>
</dbReference>
<dbReference type="GO" id="GO:0052689">
    <property type="term" value="F:carboxylic ester hydrolase activity"/>
    <property type="evidence" value="ECO:0007669"/>
    <property type="project" value="TreeGrafter"/>
</dbReference>
<gene>
    <name evidence="2" type="ORF">GTO91_11960</name>
</gene>
<evidence type="ECO:0000313" key="3">
    <source>
        <dbReference type="Proteomes" id="UP000463470"/>
    </source>
</evidence>
<dbReference type="Gene3D" id="3.40.50.1820">
    <property type="entry name" value="alpha/beta hydrolase"/>
    <property type="match status" value="1"/>
</dbReference>
<evidence type="ECO:0000259" key="1">
    <source>
        <dbReference type="Pfam" id="PF12697"/>
    </source>
</evidence>
<proteinExistence type="predicted"/>
<dbReference type="PANTHER" id="PTHR43265:SF1">
    <property type="entry name" value="ESTERASE ESTD"/>
    <property type="match status" value="1"/>
</dbReference>
<dbReference type="PANTHER" id="PTHR43265">
    <property type="entry name" value="ESTERASE ESTD"/>
    <property type="match status" value="1"/>
</dbReference>
<comment type="caution">
    <text evidence="2">The sequence shown here is derived from an EMBL/GenBank/DDBJ whole genome shotgun (WGS) entry which is preliminary data.</text>
</comment>
<feature type="domain" description="AB hydrolase-1" evidence="1">
    <location>
        <begin position="36"/>
        <end position="243"/>
    </location>
</feature>
<dbReference type="EMBL" id="WXEY01000013">
    <property type="protein sequence ID" value="MZP30427.1"/>
    <property type="molecule type" value="Genomic_DNA"/>
</dbReference>
<keyword evidence="3" id="KW-1185">Reference proteome</keyword>
<dbReference type="RefSeq" id="WP_161258948.1">
    <property type="nucleotide sequence ID" value="NZ_WXEY01000013.1"/>
</dbReference>
<dbReference type="AlphaFoldDB" id="A0A845L1N1"/>
<dbReference type="SUPFAM" id="SSF53474">
    <property type="entry name" value="alpha/beta-Hydrolases"/>
    <property type="match status" value="1"/>
</dbReference>
<protein>
    <submittedName>
        <fullName evidence="2">Alpha/beta fold hydrolase</fullName>
    </submittedName>
</protein>
<dbReference type="OrthoDB" id="9780269at2"/>
<organism evidence="2 3">
    <name type="scientific">Heliomicrobium undosum</name>
    <dbReference type="NCBI Taxonomy" id="121734"/>
    <lineage>
        <taxon>Bacteria</taxon>
        <taxon>Bacillati</taxon>
        <taxon>Bacillota</taxon>
        <taxon>Clostridia</taxon>
        <taxon>Eubacteriales</taxon>
        <taxon>Heliobacteriaceae</taxon>
        <taxon>Heliomicrobium</taxon>
    </lineage>
</organism>
<sequence length="280" mass="30374">MEQYIEFSVEKAVLRGILHWPESKAGSGGAAGAPAIILCHGFCGTKVGLHRIFVKAARTFAQAGYAVLRFDFSGCGDSDGEHVDTTLDRQVREARHAVETVAALPGIDPKRITLLGLSQGGCVAALAAPSLPFLEGVVLWAPVARAWNDITGILGRELTERALRNGWADFNGYAIGSAYLESLRKPDPVEAIRHVAVPLLVIHGTGDQEISWENTCKYHVSRKVTGLGHLTDTILVTGADHTFSSHEWEQLVFTRTLAWLSGETRSRHGECEASRRAVIL</sequence>
<accession>A0A845L1N1</accession>
<keyword evidence="2" id="KW-0378">Hydrolase</keyword>
<evidence type="ECO:0000313" key="2">
    <source>
        <dbReference type="EMBL" id="MZP30427.1"/>
    </source>
</evidence>
<dbReference type="Proteomes" id="UP000463470">
    <property type="component" value="Unassembled WGS sequence"/>
</dbReference>
<dbReference type="Pfam" id="PF12697">
    <property type="entry name" value="Abhydrolase_6"/>
    <property type="match status" value="1"/>
</dbReference>
<name>A0A845L1N1_9FIRM</name>
<dbReference type="InterPro" id="IPR053145">
    <property type="entry name" value="AB_hydrolase_Est10"/>
</dbReference>
<dbReference type="InterPro" id="IPR000073">
    <property type="entry name" value="AB_hydrolase_1"/>
</dbReference>
<reference evidence="2 3" key="1">
    <citation type="submission" date="2020-01" db="EMBL/GenBank/DDBJ databases">
        <title>Whole-genome sequence of Heliobacterium undosum DSM 13378.</title>
        <authorList>
            <person name="Kyndt J.A."/>
            <person name="Meyer T.E."/>
        </authorList>
    </citation>
    <scope>NUCLEOTIDE SEQUENCE [LARGE SCALE GENOMIC DNA]</scope>
    <source>
        <strain evidence="2 3">DSM 13378</strain>
    </source>
</reference>